<organism evidence="1 2">
    <name type="scientific">Perkinsus olseni</name>
    <name type="common">Perkinsus atlanticus</name>
    <dbReference type="NCBI Taxonomy" id="32597"/>
    <lineage>
        <taxon>Eukaryota</taxon>
        <taxon>Sar</taxon>
        <taxon>Alveolata</taxon>
        <taxon>Perkinsozoa</taxon>
        <taxon>Perkinsea</taxon>
        <taxon>Perkinsida</taxon>
        <taxon>Perkinsidae</taxon>
        <taxon>Perkinsus</taxon>
    </lineage>
</organism>
<feature type="non-terminal residue" evidence="1">
    <location>
        <position position="1"/>
    </location>
</feature>
<protein>
    <submittedName>
        <fullName evidence="1">Uncharacterized protein</fullName>
    </submittedName>
</protein>
<name>A0A7J6R1W8_PEROL</name>
<sequence>MMNPLKDAPIEVEREAAYEVGYQSVLQVQVKYIASDAELSLDGSGKGEVLTIPPRGEVSIPAIRFCRLDSAARNGVVYILNNYTVIEALPFDIPSISQPVDDVDEVPVATTVDVPIPPIPIVEYLREAPLSFRLHLISSIAAASAEDVVFLSMVNIPLAIPRAMLEDFNGSVYVRKVEFRGGGCATVDGFKLNTSLCSGGGDAILVDSSN</sequence>
<dbReference type="Proteomes" id="UP000553632">
    <property type="component" value="Unassembled WGS sequence"/>
</dbReference>
<dbReference type="AlphaFoldDB" id="A0A7J6R1W8"/>
<keyword evidence="2" id="KW-1185">Reference proteome</keyword>
<comment type="caution">
    <text evidence="1">The sequence shown here is derived from an EMBL/GenBank/DDBJ whole genome shotgun (WGS) entry which is preliminary data.</text>
</comment>
<evidence type="ECO:0000313" key="2">
    <source>
        <dbReference type="Proteomes" id="UP000553632"/>
    </source>
</evidence>
<evidence type="ECO:0000313" key="1">
    <source>
        <dbReference type="EMBL" id="KAF4714684.1"/>
    </source>
</evidence>
<accession>A0A7J6R1W8</accession>
<reference evidence="1 2" key="1">
    <citation type="submission" date="2020-04" db="EMBL/GenBank/DDBJ databases">
        <title>Perkinsus olseni comparative genomics.</title>
        <authorList>
            <person name="Bogema D.R."/>
        </authorList>
    </citation>
    <scope>NUCLEOTIDE SEQUENCE [LARGE SCALE GENOMIC DNA]</scope>
    <source>
        <strain evidence="1 2">ATCC PRA-207</strain>
    </source>
</reference>
<dbReference type="EMBL" id="JABANO010028740">
    <property type="protein sequence ID" value="KAF4714684.1"/>
    <property type="molecule type" value="Genomic_DNA"/>
</dbReference>
<gene>
    <name evidence="1" type="ORF">FOZ63_015189</name>
</gene>
<proteinExistence type="predicted"/>